<dbReference type="SUPFAM" id="SSF46626">
    <property type="entry name" value="Cytochrome c"/>
    <property type="match status" value="1"/>
</dbReference>
<comment type="subcellular location">
    <subcellularLocation>
        <location evidence="18">Cell membrane</location>
        <topology evidence="18">Multi-pass membrane protein</topology>
    </subcellularLocation>
    <subcellularLocation>
        <location evidence="2">Cell outer membrane</location>
        <topology evidence="2">Lipid-anchor</topology>
    </subcellularLocation>
    <subcellularLocation>
        <location evidence="1">Membrane</location>
        <topology evidence="1">Multi-pass membrane protein</topology>
    </subcellularLocation>
</comment>
<dbReference type="InterPro" id="IPR001505">
    <property type="entry name" value="Copper_CuA"/>
</dbReference>
<reference evidence="26" key="1">
    <citation type="submission" date="2015-08" db="EMBL/GenBank/DDBJ databases">
        <authorList>
            <person name="Varghese N."/>
        </authorList>
    </citation>
    <scope>NUCLEOTIDE SEQUENCE [LARGE SCALE GENOMIC DNA]</scope>
    <source>
        <strain evidence="26">DSM 17901</strain>
    </source>
</reference>
<dbReference type="GO" id="GO:0042773">
    <property type="term" value="P:ATP synthesis coupled electron transport"/>
    <property type="evidence" value="ECO:0007669"/>
    <property type="project" value="TreeGrafter"/>
</dbReference>
<dbReference type="PROSITE" id="PS50857">
    <property type="entry name" value="COX2_CUA"/>
    <property type="match status" value="1"/>
</dbReference>
<comment type="function">
    <text evidence="15 19">Subunits I and II form the functional core of the enzyme complex. Electrons originating in cytochrome c are transferred via heme a and Cu(A) to the binuclear center formed by heme a3 and Cu(B).</text>
</comment>
<keyword evidence="14 20" id="KW-0472">Membrane</keyword>
<accession>A0A0K6GTT2</accession>
<dbReference type="GO" id="GO:0005886">
    <property type="term" value="C:plasma membrane"/>
    <property type="evidence" value="ECO:0007669"/>
    <property type="project" value="UniProtKB-SubCell"/>
</dbReference>
<dbReference type="RefSeq" id="WP_055433356.1">
    <property type="nucleotide sequence ID" value="NZ_CYHA01000001.1"/>
</dbReference>
<keyword evidence="9" id="KW-1278">Translocase</keyword>
<evidence type="ECO:0000313" key="25">
    <source>
        <dbReference type="EMBL" id="CUA81968.1"/>
    </source>
</evidence>
<dbReference type="Gene3D" id="1.10.287.90">
    <property type="match status" value="1"/>
</dbReference>
<dbReference type="PROSITE" id="PS51007">
    <property type="entry name" value="CYTC"/>
    <property type="match status" value="1"/>
</dbReference>
<keyword evidence="6 18" id="KW-0679">Respiratory chain</keyword>
<feature type="domain" description="Cytochrome oxidase subunit II transmembrane region profile" evidence="23">
    <location>
        <begin position="17"/>
        <end position="112"/>
    </location>
</feature>
<dbReference type="GO" id="GO:0016491">
    <property type="term" value="F:oxidoreductase activity"/>
    <property type="evidence" value="ECO:0007669"/>
    <property type="project" value="InterPro"/>
</dbReference>
<dbReference type="STRING" id="375574.GCA_001418035_00615"/>
<evidence type="ECO:0000256" key="12">
    <source>
        <dbReference type="ARBA" id="ARBA00023004"/>
    </source>
</evidence>
<dbReference type="SUPFAM" id="SSF49503">
    <property type="entry name" value="Cupredoxins"/>
    <property type="match status" value="1"/>
</dbReference>
<dbReference type="PANTHER" id="PTHR22888:SF9">
    <property type="entry name" value="CYTOCHROME C OXIDASE SUBUNIT 2"/>
    <property type="match status" value="1"/>
</dbReference>
<evidence type="ECO:0000256" key="20">
    <source>
        <dbReference type="SAM" id="Phobius"/>
    </source>
</evidence>
<evidence type="ECO:0000256" key="2">
    <source>
        <dbReference type="ARBA" id="ARBA00004459"/>
    </source>
</evidence>
<dbReference type="GO" id="GO:0020037">
    <property type="term" value="F:heme binding"/>
    <property type="evidence" value="ECO:0007669"/>
    <property type="project" value="InterPro"/>
</dbReference>
<dbReference type="PROSITE" id="PS00078">
    <property type="entry name" value="COX2"/>
    <property type="match status" value="1"/>
</dbReference>
<evidence type="ECO:0000256" key="18">
    <source>
        <dbReference type="RuleBase" id="RU000456"/>
    </source>
</evidence>
<dbReference type="GO" id="GO:0004129">
    <property type="term" value="F:cytochrome-c oxidase activity"/>
    <property type="evidence" value="ECO:0007669"/>
    <property type="project" value="UniProtKB-EC"/>
</dbReference>
<dbReference type="InterPro" id="IPR002429">
    <property type="entry name" value="CcO_II-like_C"/>
</dbReference>
<dbReference type="InterPro" id="IPR036257">
    <property type="entry name" value="Cyt_c_oxidase_su2_TM_sf"/>
</dbReference>
<dbReference type="InterPro" id="IPR011759">
    <property type="entry name" value="Cyt_c_oxidase_su2_TM_dom"/>
</dbReference>
<dbReference type="PANTHER" id="PTHR22888">
    <property type="entry name" value="CYTOCHROME C OXIDASE, SUBUNIT II"/>
    <property type="match status" value="1"/>
</dbReference>
<comment type="catalytic activity">
    <reaction evidence="16 19">
        <text>4 Fe(II)-[cytochrome c] + O2 + 8 H(+)(in) = 4 Fe(III)-[cytochrome c] + 2 H2O + 4 H(+)(out)</text>
        <dbReference type="Rhea" id="RHEA:11436"/>
        <dbReference type="Rhea" id="RHEA-COMP:10350"/>
        <dbReference type="Rhea" id="RHEA-COMP:14399"/>
        <dbReference type="ChEBI" id="CHEBI:15377"/>
        <dbReference type="ChEBI" id="CHEBI:15378"/>
        <dbReference type="ChEBI" id="CHEBI:15379"/>
        <dbReference type="ChEBI" id="CHEBI:29033"/>
        <dbReference type="ChEBI" id="CHEBI:29034"/>
        <dbReference type="EC" id="7.1.1.9"/>
    </reaction>
</comment>
<keyword evidence="7 18" id="KW-0812">Transmembrane</keyword>
<evidence type="ECO:0000256" key="8">
    <source>
        <dbReference type="ARBA" id="ARBA00022723"/>
    </source>
</evidence>
<dbReference type="Proteomes" id="UP000243535">
    <property type="component" value="Unassembled WGS sequence"/>
</dbReference>
<dbReference type="GO" id="GO:0005507">
    <property type="term" value="F:copper ion binding"/>
    <property type="evidence" value="ECO:0007669"/>
    <property type="project" value="InterPro"/>
</dbReference>
<dbReference type="EC" id="7.1.1.9" evidence="19"/>
<dbReference type="InterPro" id="IPR009056">
    <property type="entry name" value="Cyt_c-like_dom"/>
</dbReference>
<evidence type="ECO:0000256" key="9">
    <source>
        <dbReference type="ARBA" id="ARBA00022967"/>
    </source>
</evidence>
<evidence type="ECO:0000256" key="13">
    <source>
        <dbReference type="ARBA" id="ARBA00023008"/>
    </source>
</evidence>
<gene>
    <name evidence="25" type="ORF">Ga0061063_0816</name>
</gene>
<dbReference type="SUPFAM" id="SSF81464">
    <property type="entry name" value="Cytochrome c oxidase subunit II-like, transmembrane region"/>
    <property type="match status" value="1"/>
</dbReference>
<evidence type="ECO:0000256" key="17">
    <source>
        <dbReference type="PROSITE-ProRule" id="PRU00433"/>
    </source>
</evidence>
<feature type="signal peptide" evidence="21">
    <location>
        <begin position="1"/>
        <end position="19"/>
    </location>
</feature>
<evidence type="ECO:0000313" key="26">
    <source>
        <dbReference type="Proteomes" id="UP000243535"/>
    </source>
</evidence>
<keyword evidence="13 19" id="KW-0186">Copper</keyword>
<comment type="similarity">
    <text evidence="3 18">Belongs to the cytochrome c oxidase subunit 2 family.</text>
</comment>
<evidence type="ECO:0000256" key="3">
    <source>
        <dbReference type="ARBA" id="ARBA00007866"/>
    </source>
</evidence>
<keyword evidence="10 18" id="KW-0249">Electron transport</keyword>
<evidence type="ECO:0000256" key="19">
    <source>
        <dbReference type="RuleBase" id="RU004024"/>
    </source>
</evidence>
<evidence type="ECO:0000256" key="7">
    <source>
        <dbReference type="ARBA" id="ARBA00022692"/>
    </source>
</evidence>
<keyword evidence="21" id="KW-0732">Signal</keyword>
<dbReference type="Gene3D" id="2.60.40.420">
    <property type="entry name" value="Cupredoxins - blue copper proteins"/>
    <property type="match status" value="1"/>
</dbReference>
<keyword evidence="8 17" id="KW-0479">Metal-binding</keyword>
<dbReference type="GO" id="GO:0009279">
    <property type="term" value="C:cell outer membrane"/>
    <property type="evidence" value="ECO:0007669"/>
    <property type="project" value="UniProtKB-SubCell"/>
</dbReference>
<keyword evidence="12 17" id="KW-0408">Iron</keyword>
<feature type="domain" description="Cytochrome oxidase subunit II copper A binding" evidence="22">
    <location>
        <begin position="113"/>
        <end position="250"/>
    </location>
</feature>
<dbReference type="Pfam" id="PF02790">
    <property type="entry name" value="COX2_TM"/>
    <property type="match status" value="1"/>
</dbReference>
<evidence type="ECO:0000256" key="16">
    <source>
        <dbReference type="ARBA" id="ARBA00047816"/>
    </source>
</evidence>
<dbReference type="InterPro" id="IPR014222">
    <property type="entry name" value="Cyt_c_oxidase_su2"/>
</dbReference>
<dbReference type="Gene3D" id="1.10.760.10">
    <property type="entry name" value="Cytochrome c-like domain"/>
    <property type="match status" value="1"/>
</dbReference>
<evidence type="ECO:0000259" key="22">
    <source>
        <dbReference type="PROSITE" id="PS50857"/>
    </source>
</evidence>
<sequence length="372" mass="40765">MTFWRTMIGGGLLTGAAHAAPGIGLQTPVTSVAHEIYDLHNLLVIIATTIFVGVLVAMFYAIVKHRKSAGHEAKHFHENTTVEVIWTVIPLLILVGMAWPATRAVLHQKQTRGEDMTIKITGYQWKWRYDYLDAGMGFMSNLGTPRDAIYKTGTKGEHYLLEVDQPLVVPTGKRIRLLLTANDVIHAWWVPALGVKQDAIPGFVRDAWFKVDKPGIYRGQCAELCGRDHAFMPIVVDARSPADYEKWVAQKQKTLAASADDPNKTWTLKDLVARGETVYQQNCAACHQPNGQGIPGTFPPLAGSPIATKNRAAHLDIVINGSSRNPAMAAWGKVLNDTEIAAVITYERNAFGNNTGDVVQPKDIKAARGGKA</sequence>
<dbReference type="InterPro" id="IPR036909">
    <property type="entry name" value="Cyt_c-like_dom_sf"/>
</dbReference>
<dbReference type="PRINTS" id="PR01166">
    <property type="entry name" value="CYCOXIDASEII"/>
</dbReference>
<protein>
    <recommendedName>
        <fullName evidence="19">Cytochrome c oxidase subunit 2</fullName>
        <ecNumber evidence="19">7.1.1.9</ecNumber>
    </recommendedName>
</protein>
<dbReference type="EMBL" id="CYHA01000001">
    <property type="protein sequence ID" value="CUA81968.1"/>
    <property type="molecule type" value="Genomic_DNA"/>
</dbReference>
<feature type="chain" id="PRO_5005503475" description="Cytochrome c oxidase subunit 2" evidence="21">
    <location>
        <begin position="20"/>
        <end position="372"/>
    </location>
</feature>
<feature type="transmembrane region" description="Helical" evidence="20">
    <location>
        <begin position="43"/>
        <end position="63"/>
    </location>
</feature>
<keyword evidence="5 17" id="KW-0349">Heme</keyword>
<keyword evidence="26" id="KW-1185">Reference proteome</keyword>
<proteinExistence type="inferred from homology"/>
<evidence type="ECO:0000256" key="15">
    <source>
        <dbReference type="ARBA" id="ARBA00024688"/>
    </source>
</evidence>
<evidence type="ECO:0000256" key="5">
    <source>
        <dbReference type="ARBA" id="ARBA00022617"/>
    </source>
</evidence>
<evidence type="ECO:0000256" key="1">
    <source>
        <dbReference type="ARBA" id="ARBA00004141"/>
    </source>
</evidence>
<dbReference type="InterPro" id="IPR008972">
    <property type="entry name" value="Cupredoxin"/>
</dbReference>
<evidence type="ECO:0000259" key="24">
    <source>
        <dbReference type="PROSITE" id="PS51007"/>
    </source>
</evidence>
<dbReference type="NCBIfam" id="TIGR02866">
    <property type="entry name" value="CoxB"/>
    <property type="match status" value="1"/>
</dbReference>
<comment type="cofactor">
    <cofactor evidence="19">
        <name>Cu cation</name>
        <dbReference type="ChEBI" id="CHEBI:23378"/>
    </cofactor>
    <text evidence="19">Binds a copper A center.</text>
</comment>
<organism evidence="25 26">
    <name type="scientific">Gulbenkiania indica</name>
    <dbReference type="NCBI Taxonomy" id="375574"/>
    <lineage>
        <taxon>Bacteria</taxon>
        <taxon>Pseudomonadati</taxon>
        <taxon>Pseudomonadota</taxon>
        <taxon>Betaproteobacteria</taxon>
        <taxon>Neisseriales</taxon>
        <taxon>Chromobacteriaceae</taxon>
        <taxon>Gulbenkiania</taxon>
    </lineage>
</organism>
<keyword evidence="11 20" id="KW-1133">Transmembrane helix</keyword>
<evidence type="ECO:0000256" key="10">
    <source>
        <dbReference type="ARBA" id="ARBA00022982"/>
    </source>
</evidence>
<evidence type="ECO:0000256" key="21">
    <source>
        <dbReference type="SAM" id="SignalP"/>
    </source>
</evidence>
<dbReference type="Pfam" id="PF00116">
    <property type="entry name" value="COX2"/>
    <property type="match status" value="1"/>
</dbReference>
<dbReference type="Pfam" id="PF13442">
    <property type="entry name" value="Cytochrome_CBB3"/>
    <property type="match status" value="1"/>
</dbReference>
<evidence type="ECO:0000256" key="11">
    <source>
        <dbReference type="ARBA" id="ARBA00022989"/>
    </source>
</evidence>
<feature type="domain" description="Cytochrome c" evidence="24">
    <location>
        <begin position="270"/>
        <end position="351"/>
    </location>
</feature>
<evidence type="ECO:0000256" key="14">
    <source>
        <dbReference type="ARBA" id="ARBA00023136"/>
    </source>
</evidence>
<dbReference type="AlphaFoldDB" id="A0A0K6GTT2"/>
<dbReference type="InterPro" id="IPR045187">
    <property type="entry name" value="CcO_II"/>
</dbReference>
<evidence type="ECO:0000256" key="4">
    <source>
        <dbReference type="ARBA" id="ARBA00022448"/>
    </source>
</evidence>
<evidence type="ECO:0000259" key="23">
    <source>
        <dbReference type="PROSITE" id="PS50999"/>
    </source>
</evidence>
<dbReference type="PROSITE" id="PS50999">
    <property type="entry name" value="COX2_TM"/>
    <property type="match status" value="1"/>
</dbReference>
<name>A0A0K6GTT2_9NEIS</name>
<dbReference type="OrthoDB" id="9809720at2"/>
<feature type="transmembrane region" description="Helical" evidence="20">
    <location>
        <begin position="84"/>
        <end position="102"/>
    </location>
</feature>
<evidence type="ECO:0000256" key="6">
    <source>
        <dbReference type="ARBA" id="ARBA00022660"/>
    </source>
</evidence>
<keyword evidence="4 18" id="KW-0813">Transport</keyword>